<comment type="function">
    <text evidence="2">Pseudokinase which, in complex with CAB39/MO25 (CAB39/MO25alpha or CAB39L/MO25beta), binds to and activates STK11/LKB1. Adopts a closed conformation typical of active protein kinases and binds STK11/LKB1 as a pseudosubstrate, promoting conformational change of STK11/LKB1 in an active conformation.</text>
</comment>
<comment type="similarity">
    <text evidence="1">Belongs to the protein kinase superfamily. STE Ser/Thr protein kinase family. STE20 subfamily.</text>
</comment>
<dbReference type="EMBL" id="JAATIS010005477">
    <property type="protein sequence ID" value="KAG2459436.1"/>
    <property type="molecule type" value="Genomic_DNA"/>
</dbReference>
<dbReference type="InterPro" id="IPR000719">
    <property type="entry name" value="Prot_kinase_dom"/>
</dbReference>
<dbReference type="InterPro" id="IPR047173">
    <property type="entry name" value="STRAD_A/B-like"/>
</dbReference>
<protein>
    <submittedName>
        <fullName evidence="4">STRAB protein</fullName>
    </submittedName>
</protein>
<feature type="non-terminal residue" evidence="4">
    <location>
        <position position="330"/>
    </location>
</feature>
<proteinExistence type="inferred from homology"/>
<dbReference type="GO" id="GO:1902554">
    <property type="term" value="C:serine/threonine protein kinase complex"/>
    <property type="evidence" value="ECO:0007669"/>
    <property type="project" value="TreeGrafter"/>
</dbReference>
<dbReference type="AlphaFoldDB" id="A0A8X8BMF7"/>
<gene>
    <name evidence="4" type="primary">Stradb</name>
    <name evidence="4" type="ORF">GTO96_0020030</name>
</gene>
<dbReference type="PANTHER" id="PTHR48014:SF13">
    <property type="entry name" value="STE20-RELATED KINASE ADAPTER PROTEIN BETA"/>
    <property type="match status" value="1"/>
</dbReference>
<dbReference type="SMART" id="SM00220">
    <property type="entry name" value="S_TKc"/>
    <property type="match status" value="1"/>
</dbReference>
<dbReference type="Proteomes" id="UP000886611">
    <property type="component" value="Unassembled WGS sequence"/>
</dbReference>
<sequence length="330" mass="36329">MLMWSVGRHTDLFVTRVKASLVVSFLQNRPHARLNMAAKLCSSLCCPFQVMVCELLLHQLSSEPAPCSTPTKVPTEEKTIYASDASHYKLLSELGRGFNNHSLIATARHHPSSRLVAIRLTNLDRCNDEDVRALQRPCGILVKQLALGGHSTHGLWSIKASHILLCGDGRVCLTGLRSLCSMMQHGKRSRVVFDIPENSASILPWLSPEVLRQDLHGYDVKSDSYSLGITACELASGRVPFQNVHPTLMLLQKLSGTPFSLLDTTPFPLQGLRLKASRSGVDSGIGESVAASSLMRTMTAERPQSPAPKNFSSLFHNLVELCIQQEPEKR</sequence>
<evidence type="ECO:0000256" key="2">
    <source>
        <dbReference type="ARBA" id="ARBA00034653"/>
    </source>
</evidence>
<evidence type="ECO:0000259" key="3">
    <source>
        <dbReference type="PROSITE" id="PS50011"/>
    </source>
</evidence>
<evidence type="ECO:0000313" key="5">
    <source>
        <dbReference type="Proteomes" id="UP000886611"/>
    </source>
</evidence>
<accession>A0A8X8BMF7</accession>
<dbReference type="Gene3D" id="3.30.200.20">
    <property type="entry name" value="Phosphorylase Kinase, domain 1"/>
    <property type="match status" value="1"/>
</dbReference>
<dbReference type="PANTHER" id="PTHR48014">
    <property type="entry name" value="SERINE/THREONINE-PROTEIN KINASE FRAY2"/>
    <property type="match status" value="1"/>
</dbReference>
<dbReference type="GO" id="GO:0004672">
    <property type="term" value="F:protein kinase activity"/>
    <property type="evidence" value="ECO:0007669"/>
    <property type="project" value="InterPro"/>
</dbReference>
<dbReference type="PROSITE" id="PS50011">
    <property type="entry name" value="PROTEIN_KINASE_DOM"/>
    <property type="match status" value="1"/>
</dbReference>
<dbReference type="InterPro" id="IPR001245">
    <property type="entry name" value="Ser-Thr/Tyr_kinase_cat_dom"/>
</dbReference>
<comment type="caution">
    <text evidence="4">The sequence shown here is derived from an EMBL/GenBank/DDBJ whole genome shotgun (WGS) entry which is preliminary data.</text>
</comment>
<dbReference type="Pfam" id="PF07714">
    <property type="entry name" value="PK_Tyr_Ser-Thr"/>
    <property type="match status" value="1"/>
</dbReference>
<organism evidence="4 5">
    <name type="scientific">Polypterus senegalus</name>
    <name type="common">Senegal bichir</name>
    <dbReference type="NCBI Taxonomy" id="55291"/>
    <lineage>
        <taxon>Eukaryota</taxon>
        <taxon>Metazoa</taxon>
        <taxon>Chordata</taxon>
        <taxon>Craniata</taxon>
        <taxon>Vertebrata</taxon>
        <taxon>Euteleostomi</taxon>
        <taxon>Actinopterygii</taxon>
        <taxon>Polypteriformes</taxon>
        <taxon>Polypteridae</taxon>
        <taxon>Polypterus</taxon>
    </lineage>
</organism>
<dbReference type="GO" id="GO:0043539">
    <property type="term" value="F:protein serine/threonine kinase activator activity"/>
    <property type="evidence" value="ECO:0007669"/>
    <property type="project" value="InterPro"/>
</dbReference>
<feature type="domain" description="Protein kinase" evidence="3">
    <location>
        <begin position="1"/>
        <end position="330"/>
    </location>
</feature>
<feature type="non-terminal residue" evidence="4">
    <location>
        <position position="1"/>
    </location>
</feature>
<name>A0A8X8BMF7_POLSE</name>
<dbReference type="GO" id="GO:0005524">
    <property type="term" value="F:ATP binding"/>
    <property type="evidence" value="ECO:0007669"/>
    <property type="project" value="InterPro"/>
</dbReference>
<keyword evidence="5" id="KW-1185">Reference proteome</keyword>
<dbReference type="SUPFAM" id="SSF56112">
    <property type="entry name" value="Protein kinase-like (PK-like)"/>
    <property type="match status" value="1"/>
</dbReference>
<evidence type="ECO:0000313" key="4">
    <source>
        <dbReference type="EMBL" id="KAG2459436.1"/>
    </source>
</evidence>
<dbReference type="GO" id="GO:0006611">
    <property type="term" value="P:protein export from nucleus"/>
    <property type="evidence" value="ECO:0007669"/>
    <property type="project" value="TreeGrafter"/>
</dbReference>
<dbReference type="Gene3D" id="1.10.510.10">
    <property type="entry name" value="Transferase(Phosphotransferase) domain 1"/>
    <property type="match status" value="1"/>
</dbReference>
<reference evidence="4 5" key="1">
    <citation type="journal article" date="2021" name="Cell">
        <title>Tracing the genetic footprints of vertebrate landing in non-teleost ray-finned fishes.</title>
        <authorList>
            <person name="Bi X."/>
            <person name="Wang K."/>
            <person name="Yang L."/>
            <person name="Pan H."/>
            <person name="Jiang H."/>
            <person name="Wei Q."/>
            <person name="Fang M."/>
            <person name="Yu H."/>
            <person name="Zhu C."/>
            <person name="Cai Y."/>
            <person name="He Y."/>
            <person name="Gan X."/>
            <person name="Zeng H."/>
            <person name="Yu D."/>
            <person name="Zhu Y."/>
            <person name="Jiang H."/>
            <person name="Qiu Q."/>
            <person name="Yang H."/>
            <person name="Zhang Y.E."/>
            <person name="Wang W."/>
            <person name="Zhu M."/>
            <person name="He S."/>
            <person name="Zhang G."/>
        </authorList>
    </citation>
    <scope>NUCLEOTIDE SEQUENCE [LARGE SCALE GENOMIC DNA]</scope>
    <source>
        <strain evidence="4">Bchr_013</strain>
    </source>
</reference>
<evidence type="ECO:0000256" key="1">
    <source>
        <dbReference type="ARBA" id="ARBA00008874"/>
    </source>
</evidence>
<dbReference type="InterPro" id="IPR011009">
    <property type="entry name" value="Kinase-like_dom_sf"/>
</dbReference>